<keyword evidence="3" id="KW-0998">Cell outer membrane</keyword>
<evidence type="ECO:0000256" key="2">
    <source>
        <dbReference type="ARBA" id="ARBA00023136"/>
    </source>
</evidence>
<feature type="domain" description="Outer membrane protein beta-barrel" evidence="6">
    <location>
        <begin position="376"/>
        <end position="776"/>
    </location>
</feature>
<dbReference type="InterPro" id="IPR036942">
    <property type="entry name" value="Beta-barrel_TonB_sf"/>
</dbReference>
<keyword evidence="8" id="KW-1185">Reference proteome</keyword>
<protein>
    <submittedName>
        <fullName evidence="7">TonB-dependent receptor</fullName>
    </submittedName>
</protein>
<comment type="subcellular location">
    <subcellularLocation>
        <location evidence="1">Cell outer membrane</location>
    </subcellularLocation>
</comment>
<evidence type="ECO:0000256" key="4">
    <source>
        <dbReference type="SAM" id="SignalP"/>
    </source>
</evidence>
<dbReference type="PANTHER" id="PTHR40980:SF4">
    <property type="entry name" value="TONB-DEPENDENT RECEPTOR-LIKE BETA-BARREL DOMAIN-CONTAINING PROTEIN"/>
    <property type="match status" value="1"/>
</dbReference>
<feature type="chain" id="PRO_5047294201" evidence="4">
    <location>
        <begin position="21"/>
        <end position="802"/>
    </location>
</feature>
<dbReference type="Proteomes" id="UP001207742">
    <property type="component" value="Unassembled WGS sequence"/>
</dbReference>
<comment type="caution">
    <text evidence="7">The sequence shown here is derived from an EMBL/GenBank/DDBJ whole genome shotgun (WGS) entry which is preliminary data.</text>
</comment>
<dbReference type="EMBL" id="JAPDNS010000001">
    <property type="protein sequence ID" value="MCW3484833.1"/>
    <property type="molecule type" value="Genomic_DNA"/>
</dbReference>
<keyword evidence="7" id="KW-0675">Receptor</keyword>
<name>A0ABT3ILJ3_9BACT</name>
<dbReference type="Pfam" id="PF07715">
    <property type="entry name" value="Plug"/>
    <property type="match status" value="1"/>
</dbReference>
<feature type="signal peptide" evidence="4">
    <location>
        <begin position="1"/>
        <end position="20"/>
    </location>
</feature>
<evidence type="ECO:0000256" key="1">
    <source>
        <dbReference type="ARBA" id="ARBA00004442"/>
    </source>
</evidence>
<gene>
    <name evidence="7" type="ORF">OL497_13050</name>
</gene>
<reference evidence="7 8" key="1">
    <citation type="submission" date="2022-10" db="EMBL/GenBank/DDBJ databases">
        <title>Chitinophaga nivalis PC15 sp. nov., isolated from Pyeongchang county, South Korea.</title>
        <authorList>
            <person name="Trinh H.N."/>
        </authorList>
    </citation>
    <scope>NUCLEOTIDE SEQUENCE [LARGE SCALE GENOMIC DNA]</scope>
    <source>
        <strain evidence="7 8">PC14</strain>
    </source>
</reference>
<dbReference type="InterPro" id="IPR041700">
    <property type="entry name" value="OMP_b-brl_3"/>
</dbReference>
<dbReference type="Gene3D" id="2.40.170.20">
    <property type="entry name" value="TonB-dependent receptor, beta-barrel domain"/>
    <property type="match status" value="1"/>
</dbReference>
<dbReference type="Pfam" id="PF14905">
    <property type="entry name" value="OMP_b-brl_3"/>
    <property type="match status" value="1"/>
</dbReference>
<dbReference type="Gene3D" id="2.170.130.10">
    <property type="entry name" value="TonB-dependent receptor, plug domain"/>
    <property type="match status" value="1"/>
</dbReference>
<feature type="domain" description="TonB-dependent receptor plug" evidence="5">
    <location>
        <begin position="139"/>
        <end position="217"/>
    </location>
</feature>
<dbReference type="InterPro" id="IPR012910">
    <property type="entry name" value="Plug_dom"/>
</dbReference>
<evidence type="ECO:0000259" key="5">
    <source>
        <dbReference type="Pfam" id="PF07715"/>
    </source>
</evidence>
<dbReference type="RefSeq" id="WP_264730744.1">
    <property type="nucleotide sequence ID" value="NZ_JAPDNR010000001.1"/>
</dbReference>
<sequence length="802" mass="90497">MSFRLFGLLLIPFFCPVAAAAQYTLQGIVVDSNHHLLRDIPLLLTAENKSVPHHTITNKSGRFTFTLSARGNYLLQTTSQHYLADSVWYSFSKDTFVTITLQPAVKTLKEVAVTATQPVFEKKIDRFVFHVQNTSLVAGNNTWDVLKQTPLVNAQESGSLSILGLAGVAVYINHRRSMLSGKDLQQYLSSLPADNIQHIEVITVPSSKYEAGNPGGIIHIVLRKNETEGLNGSINLANEQATYNSQYANGGLNYRGKKYGQQLFVNGGSRRGFYHSDNDIVYTGKQQEFIYNQTVKKPENNIGISTVADYLLNSHSLIGAAADFRTSYAKDANSGYNTIRTFDDTDSGIAEYYNENPETKRTRFLSLNLNYQYTNKKNQEELGISTDYFHYNNDQAATFLSYEKKRPGTVHNGNRTSTSQRIRNYAVRADYSRLIAGNIKLETGLRFSRTQTDNELLADHYTTGTWTFNAGRSNVFRYEENIGAAYISVYKKLNSQLEVKAGGRLEQTYLKTIQLTSGQNNDRQYLNFFPTAYINYTINSRHSLSLAVKSDIRRPSYSQLNPFVYYISDKYLVKGNPELRPSNSLIAELSYTLHKDYIFLARYTKSNHLFEQVAVVIPPDTTLLDRFNYGNSTTWGLTSVISKTLIKDKWRGSISNTVSLVQQFVDVPQAQMNTSNFQYTCNISQQFTNIFNTTIDASVNGRYYSKTVSANTDISGTGEVGIGFSKKIPACNMQLSFYAGDIFNTLRLNHFYTYNTFSVSDMTAFSDTRYFRISVNKKLGSTKIKTVRKKDTSNSDEANRAR</sequence>
<evidence type="ECO:0000259" key="6">
    <source>
        <dbReference type="Pfam" id="PF14905"/>
    </source>
</evidence>
<evidence type="ECO:0000313" key="8">
    <source>
        <dbReference type="Proteomes" id="UP001207742"/>
    </source>
</evidence>
<dbReference type="PANTHER" id="PTHR40980">
    <property type="entry name" value="PLUG DOMAIN-CONTAINING PROTEIN"/>
    <property type="match status" value="1"/>
</dbReference>
<dbReference type="InterPro" id="IPR008969">
    <property type="entry name" value="CarboxyPept-like_regulatory"/>
</dbReference>
<dbReference type="SUPFAM" id="SSF56935">
    <property type="entry name" value="Porins"/>
    <property type="match status" value="1"/>
</dbReference>
<dbReference type="InterPro" id="IPR037066">
    <property type="entry name" value="Plug_dom_sf"/>
</dbReference>
<evidence type="ECO:0000256" key="3">
    <source>
        <dbReference type="ARBA" id="ARBA00023237"/>
    </source>
</evidence>
<evidence type="ECO:0000313" key="7">
    <source>
        <dbReference type="EMBL" id="MCW3484833.1"/>
    </source>
</evidence>
<keyword evidence="2" id="KW-0472">Membrane</keyword>
<accession>A0ABT3ILJ3</accession>
<proteinExistence type="predicted"/>
<organism evidence="7 8">
    <name type="scientific">Chitinophaga nivalis</name>
    <dbReference type="NCBI Taxonomy" id="2991709"/>
    <lineage>
        <taxon>Bacteria</taxon>
        <taxon>Pseudomonadati</taxon>
        <taxon>Bacteroidota</taxon>
        <taxon>Chitinophagia</taxon>
        <taxon>Chitinophagales</taxon>
        <taxon>Chitinophagaceae</taxon>
        <taxon>Chitinophaga</taxon>
    </lineage>
</organism>
<keyword evidence="4" id="KW-0732">Signal</keyword>
<dbReference type="SUPFAM" id="SSF49464">
    <property type="entry name" value="Carboxypeptidase regulatory domain-like"/>
    <property type="match status" value="1"/>
</dbReference>